<protein>
    <submittedName>
        <fullName evidence="5">GntR family transcriptional regulator</fullName>
    </submittedName>
</protein>
<keyword evidence="3" id="KW-0804">Transcription</keyword>
<dbReference type="SUPFAM" id="SSF46785">
    <property type="entry name" value="Winged helix' DNA-binding domain"/>
    <property type="match status" value="1"/>
</dbReference>
<dbReference type="PROSITE" id="PS50949">
    <property type="entry name" value="HTH_GNTR"/>
    <property type="match status" value="1"/>
</dbReference>
<dbReference type="Pfam" id="PF00392">
    <property type="entry name" value="GntR"/>
    <property type="match status" value="1"/>
</dbReference>
<dbReference type="PANTHER" id="PTHR43537">
    <property type="entry name" value="TRANSCRIPTIONAL REGULATOR, GNTR FAMILY"/>
    <property type="match status" value="1"/>
</dbReference>
<proteinExistence type="predicted"/>
<accession>A0AA96LI16</accession>
<dbReference type="CDD" id="cd07377">
    <property type="entry name" value="WHTH_GntR"/>
    <property type="match status" value="1"/>
</dbReference>
<dbReference type="EMBL" id="CP130318">
    <property type="protein sequence ID" value="WNQ13590.1"/>
    <property type="molecule type" value="Genomic_DNA"/>
</dbReference>
<keyword evidence="6" id="KW-1185">Reference proteome</keyword>
<dbReference type="Gene3D" id="1.10.10.10">
    <property type="entry name" value="Winged helix-like DNA-binding domain superfamily/Winged helix DNA-binding domain"/>
    <property type="match status" value="1"/>
</dbReference>
<dbReference type="SMART" id="SM00345">
    <property type="entry name" value="HTH_GNTR"/>
    <property type="match status" value="1"/>
</dbReference>
<dbReference type="Pfam" id="PF07729">
    <property type="entry name" value="FCD"/>
    <property type="match status" value="1"/>
</dbReference>
<evidence type="ECO:0000256" key="2">
    <source>
        <dbReference type="ARBA" id="ARBA00023125"/>
    </source>
</evidence>
<dbReference type="SMART" id="SM00895">
    <property type="entry name" value="FCD"/>
    <property type="match status" value="1"/>
</dbReference>
<organism evidence="5 6">
    <name type="scientific">Paenibacillus aurantius</name>
    <dbReference type="NCBI Taxonomy" id="2918900"/>
    <lineage>
        <taxon>Bacteria</taxon>
        <taxon>Bacillati</taxon>
        <taxon>Bacillota</taxon>
        <taxon>Bacilli</taxon>
        <taxon>Bacillales</taxon>
        <taxon>Paenibacillaceae</taxon>
        <taxon>Paenibacillus</taxon>
    </lineage>
</organism>
<dbReference type="GO" id="GO:0003677">
    <property type="term" value="F:DNA binding"/>
    <property type="evidence" value="ECO:0007669"/>
    <property type="project" value="UniProtKB-KW"/>
</dbReference>
<gene>
    <name evidence="5" type="ORF">MJA45_11415</name>
</gene>
<dbReference type="PRINTS" id="PR00035">
    <property type="entry name" value="HTHGNTR"/>
</dbReference>
<evidence type="ECO:0000256" key="3">
    <source>
        <dbReference type="ARBA" id="ARBA00023163"/>
    </source>
</evidence>
<keyword evidence="2" id="KW-0238">DNA-binding</keyword>
<dbReference type="RefSeq" id="WP_315607373.1">
    <property type="nucleotide sequence ID" value="NZ_CP130318.1"/>
</dbReference>
<dbReference type="InterPro" id="IPR008920">
    <property type="entry name" value="TF_FadR/GntR_C"/>
</dbReference>
<dbReference type="KEGG" id="paun:MJA45_11415"/>
<dbReference type="GO" id="GO:0003700">
    <property type="term" value="F:DNA-binding transcription factor activity"/>
    <property type="evidence" value="ECO:0007669"/>
    <property type="project" value="InterPro"/>
</dbReference>
<dbReference type="PANTHER" id="PTHR43537:SF5">
    <property type="entry name" value="UXU OPERON TRANSCRIPTIONAL REGULATOR"/>
    <property type="match status" value="1"/>
</dbReference>
<dbReference type="Proteomes" id="UP001305702">
    <property type="component" value="Chromosome"/>
</dbReference>
<evidence type="ECO:0000313" key="6">
    <source>
        <dbReference type="Proteomes" id="UP001305702"/>
    </source>
</evidence>
<evidence type="ECO:0000259" key="4">
    <source>
        <dbReference type="PROSITE" id="PS50949"/>
    </source>
</evidence>
<dbReference type="InterPro" id="IPR036390">
    <property type="entry name" value="WH_DNA-bd_sf"/>
</dbReference>
<dbReference type="Gene3D" id="1.20.120.530">
    <property type="entry name" value="GntR ligand-binding domain-like"/>
    <property type="match status" value="1"/>
</dbReference>
<keyword evidence="1" id="KW-0805">Transcription regulation</keyword>
<evidence type="ECO:0000256" key="1">
    <source>
        <dbReference type="ARBA" id="ARBA00023015"/>
    </source>
</evidence>
<name>A0AA96LI16_9BACL</name>
<dbReference type="AlphaFoldDB" id="A0AA96LI16"/>
<sequence length="236" mass="26701">MVQIKSVKRITVTEQIMEQIVQLIRSGELQAGQQLPNERDLAEQFGVTRGRVREALRALSLVGLITIKSGEGSFVNHRQEPIPSETIVWMFHNELDNLDEVYAARKLIESEVYLSAAVHTGPQDLQPLHEIIGKLKPLVGDEEPEAFLDELDRFDLHVGGICGNRIYAKLMQTIVYLRRETSLKLLCVPGAMENSLHNRSLLLQALEHGSLEQTRKAADAFFEESKEFYKHIGESE</sequence>
<dbReference type="InterPro" id="IPR000524">
    <property type="entry name" value="Tscrpt_reg_HTH_GntR"/>
</dbReference>
<dbReference type="SUPFAM" id="SSF48008">
    <property type="entry name" value="GntR ligand-binding domain-like"/>
    <property type="match status" value="1"/>
</dbReference>
<reference evidence="5 6" key="1">
    <citation type="submission" date="2022-02" db="EMBL/GenBank/DDBJ databases">
        <title>Paenibacillus sp. MBLB1776 Whole Genome Shotgun Sequencing.</title>
        <authorList>
            <person name="Hwang C.Y."/>
            <person name="Cho E.-S."/>
            <person name="Seo M.-J."/>
        </authorList>
    </citation>
    <scope>NUCLEOTIDE SEQUENCE [LARGE SCALE GENOMIC DNA]</scope>
    <source>
        <strain evidence="5 6">MBLB1776</strain>
    </source>
</reference>
<evidence type="ECO:0000313" key="5">
    <source>
        <dbReference type="EMBL" id="WNQ13590.1"/>
    </source>
</evidence>
<dbReference type="InterPro" id="IPR036388">
    <property type="entry name" value="WH-like_DNA-bd_sf"/>
</dbReference>
<dbReference type="InterPro" id="IPR011711">
    <property type="entry name" value="GntR_C"/>
</dbReference>
<feature type="domain" description="HTH gntR-type" evidence="4">
    <location>
        <begin position="10"/>
        <end position="78"/>
    </location>
</feature>